<dbReference type="AlphaFoldDB" id="A0A7Y6I3K3"/>
<feature type="compositionally biased region" description="Basic and acidic residues" evidence="1">
    <location>
        <begin position="327"/>
        <end position="338"/>
    </location>
</feature>
<dbReference type="RefSeq" id="WP_175588478.1">
    <property type="nucleotide sequence ID" value="NZ_JABWGN010000002.1"/>
</dbReference>
<sequence>MSQYVLPALVQGPFPLEQRRLVVDAGLTAVVFRNGVPRAVCGPGRHGPMVGLFTGRRLPATGELSVLLFDTAPQTVLMAADDVRLADGREVGVTAVAVVEPRWSADPGILLEVAGRYGVLSSRYGEAAGFQLDADFRAWARALLRRRGHDDVYEIDDRRDALNGVSAVHDPAGPGEGLLVVERFVHVNITPDPVVRSIRDVQGESEVENARLVAKAALQPVRAALRAIKVRYADRIAREHGMNQAALDVDLAAVYGVVPLFMRDPKAGTAIEELRWQVLKGLLGEYADTIPFAAEALGVTPTELLQELARGRVPGPATADPPAFTDEVGRLDDRRRPA</sequence>
<organism evidence="2 3">
    <name type="scientific">Nonomuraea montanisoli</name>
    <dbReference type="NCBI Taxonomy" id="2741721"/>
    <lineage>
        <taxon>Bacteria</taxon>
        <taxon>Bacillati</taxon>
        <taxon>Actinomycetota</taxon>
        <taxon>Actinomycetes</taxon>
        <taxon>Streptosporangiales</taxon>
        <taxon>Streptosporangiaceae</taxon>
        <taxon>Nonomuraea</taxon>
    </lineage>
</organism>
<comment type="caution">
    <text evidence="2">The sequence shown here is derived from an EMBL/GenBank/DDBJ whole genome shotgun (WGS) entry which is preliminary data.</text>
</comment>
<protein>
    <submittedName>
        <fullName evidence="2">Uncharacterized protein</fullName>
    </submittedName>
</protein>
<accession>A0A7Y6I3K3</accession>
<evidence type="ECO:0000313" key="2">
    <source>
        <dbReference type="EMBL" id="NUW31065.1"/>
    </source>
</evidence>
<dbReference type="Proteomes" id="UP000586042">
    <property type="component" value="Unassembled WGS sequence"/>
</dbReference>
<reference evidence="2 3" key="1">
    <citation type="submission" date="2020-06" db="EMBL/GenBank/DDBJ databases">
        <title>Nonomuraea sp. SMC257, a novel actinomycete isolated from soil.</title>
        <authorList>
            <person name="Chanama M."/>
        </authorList>
    </citation>
    <scope>NUCLEOTIDE SEQUENCE [LARGE SCALE GENOMIC DNA]</scope>
    <source>
        <strain evidence="2 3">SMC257</strain>
    </source>
</reference>
<name>A0A7Y6I3K3_9ACTN</name>
<proteinExistence type="predicted"/>
<dbReference type="EMBL" id="JABWGN010000002">
    <property type="protein sequence ID" value="NUW31065.1"/>
    <property type="molecule type" value="Genomic_DNA"/>
</dbReference>
<feature type="region of interest" description="Disordered" evidence="1">
    <location>
        <begin position="312"/>
        <end position="338"/>
    </location>
</feature>
<evidence type="ECO:0000256" key="1">
    <source>
        <dbReference type="SAM" id="MobiDB-lite"/>
    </source>
</evidence>
<evidence type="ECO:0000313" key="3">
    <source>
        <dbReference type="Proteomes" id="UP000586042"/>
    </source>
</evidence>
<gene>
    <name evidence="2" type="ORF">HTZ77_06475</name>
</gene>
<keyword evidence="3" id="KW-1185">Reference proteome</keyword>